<feature type="compositionally biased region" description="Low complexity" evidence="1">
    <location>
        <begin position="12"/>
        <end position="23"/>
    </location>
</feature>
<comment type="caution">
    <text evidence="3">The sequence shown here is derived from an EMBL/GenBank/DDBJ whole genome shotgun (WGS) entry which is preliminary data.</text>
</comment>
<evidence type="ECO:0000313" key="4">
    <source>
        <dbReference type="Proteomes" id="UP001054902"/>
    </source>
</evidence>
<feature type="compositionally biased region" description="Low complexity" evidence="1">
    <location>
        <begin position="485"/>
        <end position="509"/>
    </location>
</feature>
<keyword evidence="4" id="KW-1185">Reference proteome</keyword>
<proteinExistence type="predicted"/>
<feature type="compositionally biased region" description="Basic residues" evidence="1">
    <location>
        <begin position="470"/>
        <end position="481"/>
    </location>
</feature>
<keyword evidence="2" id="KW-0472">Membrane</keyword>
<feature type="transmembrane region" description="Helical" evidence="2">
    <location>
        <begin position="722"/>
        <end position="740"/>
    </location>
</feature>
<evidence type="ECO:0000313" key="3">
    <source>
        <dbReference type="EMBL" id="GFH62196.1"/>
    </source>
</evidence>
<keyword evidence="2" id="KW-1133">Transmembrane helix</keyword>
<feature type="region of interest" description="Disordered" evidence="1">
    <location>
        <begin position="469"/>
        <end position="516"/>
    </location>
</feature>
<accession>A0AAD3DF70</accession>
<dbReference type="EMBL" id="BLLK01000082">
    <property type="protein sequence ID" value="GFH62196.1"/>
    <property type="molecule type" value="Genomic_DNA"/>
</dbReference>
<feature type="region of interest" description="Disordered" evidence="1">
    <location>
        <begin position="1"/>
        <end position="24"/>
    </location>
</feature>
<feature type="transmembrane region" description="Helical" evidence="2">
    <location>
        <begin position="649"/>
        <end position="672"/>
    </location>
</feature>
<keyword evidence="2" id="KW-0812">Transmembrane</keyword>
<name>A0AAD3DF70_9STRA</name>
<dbReference type="Proteomes" id="UP001054902">
    <property type="component" value="Unassembled WGS sequence"/>
</dbReference>
<dbReference type="AlphaFoldDB" id="A0AAD3DF70"/>
<organism evidence="3 4">
    <name type="scientific">Chaetoceros tenuissimus</name>
    <dbReference type="NCBI Taxonomy" id="426638"/>
    <lineage>
        <taxon>Eukaryota</taxon>
        <taxon>Sar</taxon>
        <taxon>Stramenopiles</taxon>
        <taxon>Ochrophyta</taxon>
        <taxon>Bacillariophyta</taxon>
        <taxon>Coscinodiscophyceae</taxon>
        <taxon>Chaetocerotophycidae</taxon>
        <taxon>Chaetocerotales</taxon>
        <taxon>Chaetocerotaceae</taxon>
        <taxon>Chaetoceros</taxon>
    </lineage>
</organism>
<evidence type="ECO:0000256" key="1">
    <source>
        <dbReference type="SAM" id="MobiDB-lite"/>
    </source>
</evidence>
<reference evidence="3 4" key="1">
    <citation type="journal article" date="2021" name="Sci. Rep.">
        <title>The genome of the diatom Chaetoceros tenuissimus carries an ancient integrated fragment of an extant virus.</title>
        <authorList>
            <person name="Hongo Y."/>
            <person name="Kimura K."/>
            <person name="Takaki Y."/>
            <person name="Yoshida Y."/>
            <person name="Baba S."/>
            <person name="Kobayashi G."/>
            <person name="Nagasaki K."/>
            <person name="Hano T."/>
            <person name="Tomaru Y."/>
        </authorList>
    </citation>
    <scope>NUCLEOTIDE SEQUENCE [LARGE SCALE GENOMIC DNA]</scope>
    <source>
        <strain evidence="3 4">NIES-3715</strain>
    </source>
</reference>
<feature type="transmembrane region" description="Helical" evidence="2">
    <location>
        <begin position="619"/>
        <end position="637"/>
    </location>
</feature>
<feature type="compositionally biased region" description="Polar residues" evidence="1">
    <location>
        <begin position="1"/>
        <end position="10"/>
    </location>
</feature>
<sequence length="807" mass="90703">MSDTESNNPPQAAGSTAAASSMSQDPPLAPLYKMSHLLGDSMLSGGVPNTSCDALVSFSKYNMLQVRSFKREKDTKNIKYLAAKFNSSYKKFDHLSAFVKDAKQDPPLAPLYKMSRLLGDSMLSGGVPNASCDALVSFSKYNMLQVRSFIREKDTKNIEYLAAKFNSSYKKFDHLSAFVKDAKICSVQRGLDTITYLPREDKVDLDKGTIDASVEMFLVLDLYTFLNGRETQYLKITKLNSLCYDDGDWLNSNHLQDAFLASIPTDITRSLQDDIEVDTTFVEVFILFLREQMPARTTFFDDQCSLLKQMDTRKYPGINIKEYLKAAKIPITALYQGKQFKIHDLRTMLTRLSQHTNGIDPTFTKKCTDFVEHLRDPLDFKSIFTVLENQYLLCKKDKMWSPHKLVLPDPAAVPSSFLSGTPVSTPATTSGIDQAKTDLVKALLAAMKNNDRACHKCGAKDHFANSLKCPKNKYKSRRNNRSKFQPSQRSPSAPSASSAPSTQTQQTPSHQLMRNVPHSSWKKIAPREGQEHFKEHNGRTYYWCTTCGSWSTTHGNVHPTAKHVANYSRTSAQSARRSRVSYAAAFTSATPGTSVNIWNISVPLQDSQSTPFFSVENSYFSLLLGLLIWFTSMVLMLRTDLTRQQMFHFSAIGAIVQSFYSIMSTMSLATLSVNTVSTVAAFNAVYNSVLKFSTQAFACASSIAFSISQVLRDCTQLPLQTFLAPSLWLITLLLLCFAGPSSTLPSYKCKHSDHRHIQQVQHHRKSKLDKFLMRLSNLGWNPRLRGKQNYSVWSGRRHHPSVQHCKS</sequence>
<gene>
    <name evidence="3" type="ORF">CTEN210_18672</name>
</gene>
<protein>
    <submittedName>
        <fullName evidence="3">Uncharacterized protein</fullName>
    </submittedName>
</protein>
<evidence type="ECO:0000256" key="2">
    <source>
        <dbReference type="SAM" id="Phobius"/>
    </source>
</evidence>